<dbReference type="InterPro" id="IPR015424">
    <property type="entry name" value="PyrdxlP-dep_Trfase"/>
</dbReference>
<dbReference type="NCBIfam" id="NF005682">
    <property type="entry name" value="PRK07480.1"/>
    <property type="match status" value="1"/>
</dbReference>
<keyword evidence="5 6" id="KW-0663">Pyridoxal phosphate</keyword>
<gene>
    <name evidence="7" type="ORF">B0I00_1615</name>
</gene>
<dbReference type="Proteomes" id="UP000232587">
    <property type="component" value="Unassembled WGS sequence"/>
</dbReference>
<dbReference type="Gene3D" id="3.40.640.10">
    <property type="entry name" value="Type I PLP-dependent aspartate aminotransferase-like (Major domain)"/>
    <property type="match status" value="1"/>
</dbReference>
<evidence type="ECO:0000256" key="6">
    <source>
        <dbReference type="RuleBase" id="RU003560"/>
    </source>
</evidence>
<dbReference type="GO" id="GO:0008483">
    <property type="term" value="F:transaminase activity"/>
    <property type="evidence" value="ECO:0007669"/>
    <property type="project" value="UniProtKB-KW"/>
</dbReference>
<comment type="similarity">
    <text evidence="2 6">Belongs to the class-III pyridoxal-phosphate-dependent aminotransferase family.</text>
</comment>
<evidence type="ECO:0000313" key="7">
    <source>
        <dbReference type="EMBL" id="PKB19383.1"/>
    </source>
</evidence>
<dbReference type="Gene3D" id="3.90.1150.10">
    <property type="entry name" value="Aspartate Aminotransferase, domain 1"/>
    <property type="match status" value="1"/>
</dbReference>
<dbReference type="InterPro" id="IPR049704">
    <property type="entry name" value="Aminotrans_3_PPA_site"/>
</dbReference>
<organism evidence="7 8">
    <name type="scientific">Novosphingobium kunmingense</name>
    <dbReference type="NCBI Taxonomy" id="1211806"/>
    <lineage>
        <taxon>Bacteria</taxon>
        <taxon>Pseudomonadati</taxon>
        <taxon>Pseudomonadota</taxon>
        <taxon>Alphaproteobacteria</taxon>
        <taxon>Sphingomonadales</taxon>
        <taxon>Sphingomonadaceae</taxon>
        <taxon>Novosphingobium</taxon>
    </lineage>
</organism>
<dbReference type="Pfam" id="PF00202">
    <property type="entry name" value="Aminotran_3"/>
    <property type="match status" value="1"/>
</dbReference>
<dbReference type="RefSeq" id="WP_100866860.1">
    <property type="nucleotide sequence ID" value="NZ_PHUF01000003.1"/>
</dbReference>
<comment type="caution">
    <text evidence="7">The sequence shown here is derived from an EMBL/GenBank/DDBJ whole genome shotgun (WGS) entry which is preliminary data.</text>
</comment>
<proteinExistence type="inferred from homology"/>
<accession>A0A2N0HKA4</accession>
<evidence type="ECO:0000256" key="2">
    <source>
        <dbReference type="ARBA" id="ARBA00008954"/>
    </source>
</evidence>
<dbReference type="PANTHER" id="PTHR43094">
    <property type="entry name" value="AMINOTRANSFERASE"/>
    <property type="match status" value="1"/>
</dbReference>
<dbReference type="CDD" id="cd00610">
    <property type="entry name" value="OAT_like"/>
    <property type="match status" value="1"/>
</dbReference>
<protein>
    <submittedName>
        <fullName evidence="7">Putrescine aminotransferase</fullName>
    </submittedName>
</protein>
<evidence type="ECO:0000256" key="5">
    <source>
        <dbReference type="ARBA" id="ARBA00022898"/>
    </source>
</evidence>
<dbReference type="AlphaFoldDB" id="A0A2N0HKA4"/>
<evidence type="ECO:0000256" key="3">
    <source>
        <dbReference type="ARBA" id="ARBA00022576"/>
    </source>
</evidence>
<reference evidence="7 8" key="1">
    <citation type="submission" date="2017-11" db="EMBL/GenBank/DDBJ databases">
        <title>Genomic Encyclopedia of Type Strains, Phase III (KMG-III): the genomes of soil and plant-associated and newly described type strains.</title>
        <authorList>
            <person name="Whitman W."/>
        </authorList>
    </citation>
    <scope>NUCLEOTIDE SEQUENCE [LARGE SCALE GENOMIC DNA]</scope>
    <source>
        <strain evidence="7 8">CGMCC 1.12274</strain>
    </source>
</reference>
<dbReference type="OrthoDB" id="9801834at2"/>
<dbReference type="SUPFAM" id="SSF53383">
    <property type="entry name" value="PLP-dependent transferases"/>
    <property type="match status" value="1"/>
</dbReference>
<dbReference type="PROSITE" id="PS00600">
    <property type="entry name" value="AA_TRANSFER_CLASS_3"/>
    <property type="match status" value="1"/>
</dbReference>
<dbReference type="InterPro" id="IPR005814">
    <property type="entry name" value="Aminotrans_3"/>
</dbReference>
<name>A0A2N0HKA4_9SPHN</name>
<evidence type="ECO:0000256" key="4">
    <source>
        <dbReference type="ARBA" id="ARBA00022679"/>
    </source>
</evidence>
<dbReference type="PIRSF" id="PIRSF000521">
    <property type="entry name" value="Transaminase_4ab_Lys_Orn"/>
    <property type="match status" value="1"/>
</dbReference>
<dbReference type="EMBL" id="PHUF01000003">
    <property type="protein sequence ID" value="PKB19383.1"/>
    <property type="molecule type" value="Genomic_DNA"/>
</dbReference>
<dbReference type="FunFam" id="3.40.640.10:FF:000014">
    <property type="entry name" value="Adenosylmethionine-8-amino-7-oxononanoate aminotransferase, probable"/>
    <property type="match status" value="1"/>
</dbReference>
<dbReference type="GO" id="GO:0030170">
    <property type="term" value="F:pyridoxal phosphate binding"/>
    <property type="evidence" value="ECO:0007669"/>
    <property type="project" value="InterPro"/>
</dbReference>
<dbReference type="InterPro" id="IPR015422">
    <property type="entry name" value="PyrdxlP-dep_Trfase_small"/>
</dbReference>
<evidence type="ECO:0000256" key="1">
    <source>
        <dbReference type="ARBA" id="ARBA00001933"/>
    </source>
</evidence>
<keyword evidence="3 7" id="KW-0032">Aminotransferase</keyword>
<comment type="cofactor">
    <cofactor evidence="1">
        <name>pyridoxal 5'-phosphate</name>
        <dbReference type="ChEBI" id="CHEBI:597326"/>
    </cofactor>
</comment>
<evidence type="ECO:0000313" key="8">
    <source>
        <dbReference type="Proteomes" id="UP000232587"/>
    </source>
</evidence>
<keyword evidence="8" id="KW-1185">Reference proteome</keyword>
<keyword evidence="4 7" id="KW-0808">Transferase</keyword>
<sequence>MPRNYDIAELKRLDVAHHLPAQQDYKLIEDMGGSRIVTHAEGCYIHDGDGNRILDGMAGLWCVNVGYGRKELADVAYEQMMELPFYNTFFKTVTPPTVMLAAKIASLTGGKLQHVFFNASGSEANDTVFRMVRHYWKLKGEPKRTVFISRWNAYHGSTVAGVSLGGMKGMHAQGDLPIPGVEHVRQPYWFGEGFGTDPVQFGKDCAAAIEERILEVGPENVAAFIGEPVQGAGGVIIPPPGYWQAVEAICRKYGILLVADEVICGFGRTGEWFGHQTLGFTPDIVPMAKGLSSGYLPISANAVSGDIVEVLKTGGDFVHGFTYSGHPVCAAVALRNIEIMEREGLCDRVKNDVGPYLAEALKRLDGHPLVGETRSIGLLGAVEIVAEPGTNKRWGGAEGNAGPVVRDLCIENGLMVRGIRDTIVMCPPLIIERSQIDDMVAMIARSLDEALPVLRAMTF</sequence>
<dbReference type="InterPro" id="IPR015421">
    <property type="entry name" value="PyrdxlP-dep_Trfase_major"/>
</dbReference>
<dbReference type="PANTHER" id="PTHR43094:SF1">
    <property type="entry name" value="AMINOTRANSFERASE CLASS-III"/>
    <property type="match status" value="1"/>
</dbReference>